<organism evidence="3 4">
    <name type="scientific">Ditylenchus destructor</name>
    <dbReference type="NCBI Taxonomy" id="166010"/>
    <lineage>
        <taxon>Eukaryota</taxon>
        <taxon>Metazoa</taxon>
        <taxon>Ecdysozoa</taxon>
        <taxon>Nematoda</taxon>
        <taxon>Chromadorea</taxon>
        <taxon>Rhabditida</taxon>
        <taxon>Tylenchina</taxon>
        <taxon>Tylenchomorpha</taxon>
        <taxon>Sphaerularioidea</taxon>
        <taxon>Anguinidae</taxon>
        <taxon>Anguininae</taxon>
        <taxon>Ditylenchus</taxon>
    </lineage>
</organism>
<feature type="region of interest" description="Disordered" evidence="1">
    <location>
        <begin position="23"/>
        <end position="46"/>
    </location>
</feature>
<keyword evidence="2" id="KW-0812">Transmembrane</keyword>
<gene>
    <name evidence="3" type="ORF">DdX_18652</name>
</gene>
<keyword evidence="2" id="KW-0472">Membrane</keyword>
<proteinExistence type="predicted"/>
<reference evidence="3" key="1">
    <citation type="submission" date="2022-01" db="EMBL/GenBank/DDBJ databases">
        <title>Genome Sequence Resource for Two Populations of Ditylenchus destructor, the Migratory Endoparasitic Phytonematode.</title>
        <authorList>
            <person name="Zhang H."/>
            <person name="Lin R."/>
            <person name="Xie B."/>
        </authorList>
    </citation>
    <scope>NUCLEOTIDE SEQUENCE</scope>
    <source>
        <strain evidence="3">BazhouSP</strain>
    </source>
</reference>
<evidence type="ECO:0000313" key="4">
    <source>
        <dbReference type="Proteomes" id="UP001201812"/>
    </source>
</evidence>
<sequence>MTQNSCEDYVNTDRGISLTLGTSSADQVGDEHDDDQSSQAGAHNDGDEVEEMLSDTFLNPSEITLSLSLASAKVFKTTGARNCDKVNTWIGYYPKNTKDTIMEWIQWKQKESGSRRHLILFYGLCWSLVALTAYQEMLEDLKNDKYGHVQIYQQIC</sequence>
<evidence type="ECO:0000256" key="1">
    <source>
        <dbReference type="SAM" id="MobiDB-lite"/>
    </source>
</evidence>
<keyword evidence="2" id="KW-1133">Transmembrane helix</keyword>
<evidence type="ECO:0000313" key="3">
    <source>
        <dbReference type="EMBL" id="KAI1697167.1"/>
    </source>
</evidence>
<keyword evidence="4" id="KW-1185">Reference proteome</keyword>
<dbReference type="EMBL" id="JAKKPZ010000283">
    <property type="protein sequence ID" value="KAI1697167.1"/>
    <property type="molecule type" value="Genomic_DNA"/>
</dbReference>
<accession>A0AAD4MKH5</accession>
<name>A0AAD4MKH5_9BILA</name>
<dbReference type="Proteomes" id="UP001201812">
    <property type="component" value="Unassembled WGS sequence"/>
</dbReference>
<comment type="caution">
    <text evidence="3">The sequence shown here is derived from an EMBL/GenBank/DDBJ whole genome shotgun (WGS) entry which is preliminary data.</text>
</comment>
<evidence type="ECO:0000256" key="2">
    <source>
        <dbReference type="SAM" id="Phobius"/>
    </source>
</evidence>
<protein>
    <submittedName>
        <fullName evidence="3">Uncharacterized protein</fullName>
    </submittedName>
</protein>
<feature type="transmembrane region" description="Helical" evidence="2">
    <location>
        <begin position="118"/>
        <end position="135"/>
    </location>
</feature>
<dbReference type="AlphaFoldDB" id="A0AAD4MKH5"/>